<dbReference type="Proteomes" id="UP000499080">
    <property type="component" value="Unassembled WGS sequence"/>
</dbReference>
<reference evidence="1 2" key="1">
    <citation type="journal article" date="2019" name="Sci. Rep.">
        <title>Orb-weaving spider Araneus ventricosus genome elucidates the spidroin gene catalogue.</title>
        <authorList>
            <person name="Kono N."/>
            <person name="Nakamura H."/>
            <person name="Ohtoshi R."/>
            <person name="Moran D.A.P."/>
            <person name="Shinohara A."/>
            <person name="Yoshida Y."/>
            <person name="Fujiwara M."/>
            <person name="Mori M."/>
            <person name="Tomita M."/>
            <person name="Arakawa K."/>
        </authorList>
    </citation>
    <scope>NUCLEOTIDE SEQUENCE [LARGE SCALE GENOMIC DNA]</scope>
</reference>
<evidence type="ECO:0000313" key="2">
    <source>
        <dbReference type="Proteomes" id="UP000499080"/>
    </source>
</evidence>
<comment type="caution">
    <text evidence="1">The sequence shown here is derived from an EMBL/GenBank/DDBJ whole genome shotgun (WGS) entry which is preliminary data.</text>
</comment>
<protein>
    <submittedName>
        <fullName evidence="1">Uncharacterized protein</fullName>
    </submittedName>
</protein>
<sequence length="87" mass="9636">MHQAHKHSSSLLESGFEPRTFWLQSRDQPLVPATAAPLNRCTGATKFSGASSFTKVTIRSGYRSCDSGVILFQKISDPQYEIPYDSV</sequence>
<evidence type="ECO:0000313" key="1">
    <source>
        <dbReference type="EMBL" id="GBN89184.1"/>
    </source>
</evidence>
<dbReference type="EMBL" id="BGPR01022664">
    <property type="protein sequence ID" value="GBN89184.1"/>
    <property type="molecule type" value="Genomic_DNA"/>
</dbReference>
<gene>
    <name evidence="1" type="ORF">AVEN_109103_1</name>
</gene>
<proteinExistence type="predicted"/>
<organism evidence="1 2">
    <name type="scientific">Araneus ventricosus</name>
    <name type="common">Orbweaver spider</name>
    <name type="synonym">Epeira ventricosa</name>
    <dbReference type="NCBI Taxonomy" id="182803"/>
    <lineage>
        <taxon>Eukaryota</taxon>
        <taxon>Metazoa</taxon>
        <taxon>Ecdysozoa</taxon>
        <taxon>Arthropoda</taxon>
        <taxon>Chelicerata</taxon>
        <taxon>Arachnida</taxon>
        <taxon>Araneae</taxon>
        <taxon>Araneomorphae</taxon>
        <taxon>Entelegynae</taxon>
        <taxon>Araneoidea</taxon>
        <taxon>Araneidae</taxon>
        <taxon>Araneus</taxon>
    </lineage>
</organism>
<dbReference type="AlphaFoldDB" id="A0A4Y2SLN9"/>
<accession>A0A4Y2SLN9</accession>
<name>A0A4Y2SLN9_ARAVE</name>
<keyword evidence="2" id="KW-1185">Reference proteome</keyword>